<dbReference type="Proteomes" id="UP000247810">
    <property type="component" value="Unassembled WGS sequence"/>
</dbReference>
<accession>A0A319E2B0</accession>
<dbReference type="OrthoDB" id="3034343at2759"/>
<name>A0A319E2B0_9EURO</name>
<dbReference type="EMBL" id="KZ825818">
    <property type="protein sequence ID" value="PYH97853.1"/>
    <property type="molecule type" value="Genomic_DNA"/>
</dbReference>
<reference evidence="6 7" key="1">
    <citation type="submission" date="2018-02" db="EMBL/GenBank/DDBJ databases">
        <title>The genomes of Aspergillus section Nigri reveals drivers in fungal speciation.</title>
        <authorList>
            <consortium name="DOE Joint Genome Institute"/>
            <person name="Vesth T.C."/>
            <person name="Nybo J."/>
            <person name="Theobald S."/>
            <person name="Brandl J."/>
            <person name="Frisvad J.C."/>
            <person name="Nielsen K.F."/>
            <person name="Lyhne E.K."/>
            <person name="Kogle M.E."/>
            <person name="Kuo A."/>
            <person name="Riley R."/>
            <person name="Clum A."/>
            <person name="Nolan M."/>
            <person name="Lipzen A."/>
            <person name="Salamov A."/>
            <person name="Henrissat B."/>
            <person name="Wiebenga A."/>
            <person name="De vries R.P."/>
            <person name="Grigoriev I.V."/>
            <person name="Mortensen U.H."/>
            <person name="Andersen M.R."/>
            <person name="Baker S.E."/>
        </authorList>
    </citation>
    <scope>NUCLEOTIDE SEQUENCE [LARGE SCALE GENOMIC DNA]</scope>
    <source>
        <strain evidence="6 7">CBS 707.79</strain>
    </source>
</reference>
<keyword evidence="2" id="KW-0804">Transcription</keyword>
<evidence type="ECO:0000313" key="7">
    <source>
        <dbReference type="Proteomes" id="UP000247810"/>
    </source>
</evidence>
<gene>
    <name evidence="6" type="ORF">BO71DRAFT_317668</name>
</gene>
<dbReference type="GO" id="GO:0003677">
    <property type="term" value="F:DNA binding"/>
    <property type="evidence" value="ECO:0007669"/>
    <property type="project" value="InterPro"/>
</dbReference>
<feature type="region of interest" description="Disordered" evidence="4">
    <location>
        <begin position="62"/>
        <end position="81"/>
    </location>
</feature>
<dbReference type="GO" id="GO:0006351">
    <property type="term" value="P:DNA-templated transcription"/>
    <property type="evidence" value="ECO:0007669"/>
    <property type="project" value="InterPro"/>
</dbReference>
<evidence type="ECO:0000256" key="4">
    <source>
        <dbReference type="SAM" id="MobiDB-lite"/>
    </source>
</evidence>
<feature type="domain" description="Xylanolytic transcriptional activator regulatory" evidence="5">
    <location>
        <begin position="286"/>
        <end position="359"/>
    </location>
</feature>
<dbReference type="SMART" id="SM00906">
    <property type="entry name" value="Fungal_trans"/>
    <property type="match status" value="1"/>
</dbReference>
<keyword evidence="3" id="KW-0539">Nucleus</keyword>
<evidence type="ECO:0000256" key="3">
    <source>
        <dbReference type="ARBA" id="ARBA00023242"/>
    </source>
</evidence>
<proteinExistence type="predicted"/>
<feature type="compositionally biased region" description="Basic residues" evidence="4">
    <location>
        <begin position="20"/>
        <end position="37"/>
    </location>
</feature>
<sequence>MCLAHGTACIFPQPDEPSQRRHPVSPRRLAPKTRHARATYPRPNPQPQSIPQVIVPLPTAHTETRTHQRTEPPYPTQYPESPYPETEALSNLAGVTDTGENSSHIVSPAVAEDSDVLESYLSTIPDARRRCLIRTNPNSHRSVRPVLFNTIPRRPLGVCSNQSLPAMKCELVEKFLETVAGDVVELFFQYANVCFPVFDEASFLNVYSTHKEKISLALLCNLYANALVYWDNSPRLRSIRCPDIRYIWNLANEALHSELFLSPGISTVMAMIINVCGRPSTSIFGNGGMVGTAVALSNALGLNRDPSSWSISSVEKGFRVRIWWLVVLHDRWCSLAYGTPLQIHRAQYDVPFPTTGDICPPSASQSQIAAASIFIALTKLTEVLSRYLEHVYNVSKTPPYPAETSPMALEQLLADWEESLSDDTRRIVLRGTHLPAPGAANFRLAYLAVKLLLRRIQLDLDLQQLEDDTSSPYFTQAQRAAEEIVHLIQELEESQLRGFWIPVHSFSLTSATTFLLRSGLRKGNLTANAPLKIAKDMITALQSHHERFGWDLADNCLANCSELVEKIGSLENETNVFSPTGLPSPGDLDLNPSVLDDLFIGFTGLADGFEI</sequence>
<dbReference type="InterPro" id="IPR050797">
    <property type="entry name" value="Carb_Metab_Trans_Reg"/>
</dbReference>
<dbReference type="PANTHER" id="PTHR31668:SF10">
    <property type="entry name" value="ZN(II)2CYS6 TRANSCRIPTION FACTOR (EUROFUNG)"/>
    <property type="match status" value="1"/>
</dbReference>
<organism evidence="6 7">
    <name type="scientific">Aspergillus ellipticus CBS 707.79</name>
    <dbReference type="NCBI Taxonomy" id="1448320"/>
    <lineage>
        <taxon>Eukaryota</taxon>
        <taxon>Fungi</taxon>
        <taxon>Dikarya</taxon>
        <taxon>Ascomycota</taxon>
        <taxon>Pezizomycotina</taxon>
        <taxon>Eurotiomycetes</taxon>
        <taxon>Eurotiomycetidae</taxon>
        <taxon>Eurotiales</taxon>
        <taxon>Aspergillaceae</taxon>
        <taxon>Aspergillus</taxon>
        <taxon>Aspergillus subgen. Circumdati</taxon>
    </lineage>
</organism>
<dbReference type="AlphaFoldDB" id="A0A319E2B0"/>
<dbReference type="InterPro" id="IPR007219">
    <property type="entry name" value="XnlR_reg_dom"/>
</dbReference>
<evidence type="ECO:0000259" key="5">
    <source>
        <dbReference type="SMART" id="SM00906"/>
    </source>
</evidence>
<evidence type="ECO:0000256" key="2">
    <source>
        <dbReference type="ARBA" id="ARBA00023163"/>
    </source>
</evidence>
<dbReference type="VEuPathDB" id="FungiDB:BO71DRAFT_317668"/>
<evidence type="ECO:0000256" key="1">
    <source>
        <dbReference type="ARBA" id="ARBA00023015"/>
    </source>
</evidence>
<dbReference type="STRING" id="1448320.A0A319E2B0"/>
<dbReference type="PANTHER" id="PTHR31668">
    <property type="entry name" value="GLUCOSE TRANSPORT TRANSCRIPTION REGULATOR RGT1-RELATED-RELATED"/>
    <property type="match status" value="1"/>
</dbReference>
<dbReference type="GO" id="GO:0001080">
    <property type="term" value="P:nitrogen catabolite activation of transcription from RNA polymerase II promoter"/>
    <property type="evidence" value="ECO:0007669"/>
    <property type="project" value="TreeGrafter"/>
</dbReference>
<dbReference type="GO" id="GO:0005634">
    <property type="term" value="C:nucleus"/>
    <property type="evidence" value="ECO:0007669"/>
    <property type="project" value="TreeGrafter"/>
</dbReference>
<protein>
    <recommendedName>
        <fullName evidence="5">Xylanolytic transcriptional activator regulatory domain-containing protein</fullName>
    </recommendedName>
</protein>
<dbReference type="GO" id="GO:0008270">
    <property type="term" value="F:zinc ion binding"/>
    <property type="evidence" value="ECO:0007669"/>
    <property type="project" value="InterPro"/>
</dbReference>
<keyword evidence="7" id="KW-1185">Reference proteome</keyword>
<keyword evidence="1" id="KW-0805">Transcription regulation</keyword>
<dbReference type="CDD" id="cd12148">
    <property type="entry name" value="fungal_TF_MHR"/>
    <property type="match status" value="1"/>
</dbReference>
<evidence type="ECO:0000313" key="6">
    <source>
        <dbReference type="EMBL" id="PYH97853.1"/>
    </source>
</evidence>
<feature type="region of interest" description="Disordered" evidence="4">
    <location>
        <begin position="11"/>
        <end position="51"/>
    </location>
</feature>
<dbReference type="Pfam" id="PF04082">
    <property type="entry name" value="Fungal_trans"/>
    <property type="match status" value="1"/>
</dbReference>